<proteinExistence type="predicted"/>
<feature type="domain" description="Sucrose phosphatase-like" evidence="1">
    <location>
        <begin position="4"/>
        <end position="251"/>
    </location>
</feature>
<dbReference type="InterPro" id="IPR023214">
    <property type="entry name" value="HAD_sf"/>
</dbReference>
<dbReference type="InterPro" id="IPR006380">
    <property type="entry name" value="SPP-like_dom"/>
</dbReference>
<evidence type="ECO:0000313" key="2">
    <source>
        <dbReference type="EMBL" id="EHQ88341.1"/>
    </source>
</evidence>
<keyword evidence="3" id="KW-1185">Reference proteome</keyword>
<dbReference type="GO" id="GO:0016787">
    <property type="term" value="F:hydrolase activity"/>
    <property type="evidence" value="ECO:0007669"/>
    <property type="project" value="UniProtKB-KW"/>
</dbReference>
<accession>H5Y2S8</accession>
<organism evidence="2 3">
    <name type="scientific">Desulfosporosinus youngiae DSM 17734</name>
    <dbReference type="NCBI Taxonomy" id="768710"/>
    <lineage>
        <taxon>Bacteria</taxon>
        <taxon>Bacillati</taxon>
        <taxon>Bacillota</taxon>
        <taxon>Clostridia</taxon>
        <taxon>Eubacteriales</taxon>
        <taxon>Desulfitobacteriaceae</taxon>
        <taxon>Desulfosporosinus</taxon>
    </lineage>
</organism>
<dbReference type="PIRSF" id="PIRSF030802">
    <property type="entry name" value="UCP030802"/>
    <property type="match status" value="1"/>
</dbReference>
<dbReference type="InterPro" id="IPR036412">
    <property type="entry name" value="HAD-like_sf"/>
</dbReference>
<evidence type="ECO:0000313" key="3">
    <source>
        <dbReference type="Proteomes" id="UP000005104"/>
    </source>
</evidence>
<dbReference type="Proteomes" id="UP000005104">
    <property type="component" value="Chromosome"/>
</dbReference>
<dbReference type="RefSeq" id="WP_007780591.1">
    <property type="nucleotide sequence ID" value="NZ_CM001441.1"/>
</dbReference>
<dbReference type="HOGENOM" id="CLU_083285_1_0_9"/>
<dbReference type="SUPFAM" id="SSF56784">
    <property type="entry name" value="HAD-like"/>
    <property type="match status" value="1"/>
</dbReference>
<reference evidence="2 3" key="1">
    <citation type="submission" date="2011-11" db="EMBL/GenBank/DDBJ databases">
        <title>The Noncontiguous Finished genome of Desulfosporosinus youngiae DSM 17734.</title>
        <authorList>
            <consortium name="US DOE Joint Genome Institute (JGI-PGF)"/>
            <person name="Lucas S."/>
            <person name="Han J."/>
            <person name="Lapidus A."/>
            <person name="Cheng J.-F."/>
            <person name="Goodwin L."/>
            <person name="Pitluck S."/>
            <person name="Peters L."/>
            <person name="Ovchinnikova G."/>
            <person name="Lu M."/>
            <person name="Land M.L."/>
            <person name="Hauser L."/>
            <person name="Pester M."/>
            <person name="Spring S."/>
            <person name="Ollivier B."/>
            <person name="Rattei T."/>
            <person name="Klenk H.-P."/>
            <person name="Wagner M."/>
            <person name="Loy A."/>
            <person name="Woyke T.J."/>
        </authorList>
    </citation>
    <scope>NUCLEOTIDE SEQUENCE [LARGE SCALE GENOMIC DNA]</scope>
    <source>
        <strain evidence="2 3">DSM 17734</strain>
    </source>
</reference>
<dbReference type="AlphaFoldDB" id="H5Y2S8"/>
<dbReference type="eggNOG" id="COG0561">
    <property type="taxonomic scope" value="Bacteria"/>
</dbReference>
<dbReference type="Pfam" id="PF05116">
    <property type="entry name" value="S6PP"/>
    <property type="match status" value="1"/>
</dbReference>
<dbReference type="InterPro" id="IPR024197">
    <property type="entry name" value="TPP-like"/>
</dbReference>
<protein>
    <submittedName>
        <fullName evidence="2">Putative HAD superfamily hydrolase</fullName>
    </submittedName>
</protein>
<gene>
    <name evidence="2" type="ORF">DesyoDRAFT_1173</name>
</gene>
<dbReference type="Gene3D" id="3.40.50.1000">
    <property type="entry name" value="HAD superfamily/HAD-like"/>
    <property type="match status" value="2"/>
</dbReference>
<keyword evidence="2" id="KW-0378">Hydrolase</keyword>
<dbReference type="STRING" id="768710.DesyoDRAFT_1173"/>
<sequence length="279" mass="32022">MNKMMFASDLDQTLIYSYRSCSNENVEIQIKPVEWLEDRYISYMTEMALGKLQHLAQELLFVPVTTRTKLQYQRINFSDYGIFCQYAVTSNGGRIFLNGIEDQDWMRQVSDGRKNCLAVEDLINRFNEIRHSSWVHQNSGKLADDLFFYCLIEREKIPVTELAAFKLWARDNNWELSIQGRKLYLVPINVNKKAAVQYIRAKEGIDQLVAAGDSLLDFDMLKTADFAVAPAHGELYSLYLQRTAGLEGIRFTEKNGIKAGEEILSYVAGTLSRSRDVVV</sequence>
<evidence type="ECO:0000259" key="1">
    <source>
        <dbReference type="Pfam" id="PF05116"/>
    </source>
</evidence>
<dbReference type="EMBL" id="CM001441">
    <property type="protein sequence ID" value="EHQ88341.1"/>
    <property type="molecule type" value="Genomic_DNA"/>
</dbReference>
<name>H5Y2S8_9FIRM</name>